<evidence type="ECO:0000256" key="1">
    <source>
        <dbReference type="ARBA" id="ARBA00001947"/>
    </source>
</evidence>
<feature type="chain" id="PRO_5009362657" description="Peptide hydrolase" evidence="11">
    <location>
        <begin position="21"/>
        <end position="373"/>
    </location>
</feature>
<gene>
    <name evidence="13" type="ORF">RAG0_04380</name>
</gene>
<evidence type="ECO:0000259" key="12">
    <source>
        <dbReference type="Pfam" id="PF04389"/>
    </source>
</evidence>
<sequence length="373" mass="39801">MYFKLCLSALVASSSLLVSALPSTDGLKINGGLRLIKTSEADPGRWVTEDQKIEEYTAKNIHFIDTTDITDLSVLDSLSGVSEGTLVSRQAISYPTILTHVTEGNAFIAKINMTVPQTVLKTFTEFTTRYYRSATGTQASTWLFNQLTTIGSANSAITVTKFTHSFNMPSIIVKIPGTSPNIVIVGAHIDSVGSTSTGRAPGADDDGSGTVTILEALRVLATQKFAPKNTLEFHFYAGEEGGLLGSAAIFANYKAAGKKVLAMLNQDMTGYSPGGKPVVFTDYTNAALNAYLRVIVRQYTGITAGTSTCGYGCSDHASATSNGFPASFVHEDTMGGSSPYIHSPSDTYSTIMWDAVLRHTKLTIGFLVEASYL</sequence>
<dbReference type="OrthoDB" id="2214at2759"/>
<accession>A0A1E1K8E2</accession>
<reference evidence="14" key="1">
    <citation type="submission" date="2016-03" db="EMBL/GenBank/DDBJ databases">
        <authorList>
            <person name="Guldener U."/>
        </authorList>
    </citation>
    <scope>NUCLEOTIDE SEQUENCE [LARGE SCALE GENOMIC DNA]</scope>
    <source>
        <strain evidence="14">04CH-RAC-A.6.1</strain>
    </source>
</reference>
<dbReference type="GO" id="GO:0004177">
    <property type="term" value="F:aminopeptidase activity"/>
    <property type="evidence" value="ECO:0007669"/>
    <property type="project" value="UniProtKB-KW"/>
</dbReference>
<keyword evidence="6 11" id="KW-0732">Signal</keyword>
<comment type="similarity">
    <text evidence="10">Belongs to the peptidase M28 family. M28E subfamily.</text>
</comment>
<dbReference type="InterPro" id="IPR045175">
    <property type="entry name" value="M28_fam"/>
</dbReference>
<keyword evidence="9" id="KW-1015">Disulfide bond</keyword>
<keyword evidence="5 11" id="KW-0479">Metal-binding</keyword>
<dbReference type="GO" id="GO:0008235">
    <property type="term" value="F:metalloexopeptidase activity"/>
    <property type="evidence" value="ECO:0007669"/>
    <property type="project" value="InterPro"/>
</dbReference>
<evidence type="ECO:0000256" key="5">
    <source>
        <dbReference type="ARBA" id="ARBA00022723"/>
    </source>
</evidence>
<evidence type="ECO:0000256" key="2">
    <source>
        <dbReference type="ARBA" id="ARBA00011245"/>
    </source>
</evidence>
<dbReference type="Pfam" id="PF04389">
    <property type="entry name" value="Peptidase_M28"/>
    <property type="match status" value="1"/>
</dbReference>
<dbReference type="PANTHER" id="PTHR12147:SF56">
    <property type="entry name" value="AMINOPEPTIDASE YDR415C-RELATED"/>
    <property type="match status" value="1"/>
</dbReference>
<dbReference type="Proteomes" id="UP000178912">
    <property type="component" value="Unassembled WGS sequence"/>
</dbReference>
<feature type="signal peptide" evidence="11">
    <location>
        <begin position="1"/>
        <end position="20"/>
    </location>
</feature>
<evidence type="ECO:0000256" key="10">
    <source>
        <dbReference type="ARBA" id="ARBA00043962"/>
    </source>
</evidence>
<keyword evidence="7 11" id="KW-0378">Hydrolase</keyword>
<keyword evidence="4 11" id="KW-0645">Protease</keyword>
<evidence type="ECO:0000256" key="8">
    <source>
        <dbReference type="ARBA" id="ARBA00022833"/>
    </source>
</evidence>
<keyword evidence="3 13" id="KW-0031">Aminopeptidase</keyword>
<feature type="domain" description="Peptidase M28" evidence="12">
    <location>
        <begin position="171"/>
        <end position="364"/>
    </location>
</feature>
<dbReference type="GO" id="GO:0046872">
    <property type="term" value="F:metal ion binding"/>
    <property type="evidence" value="ECO:0007669"/>
    <property type="project" value="UniProtKB-KW"/>
</dbReference>
<evidence type="ECO:0000256" key="7">
    <source>
        <dbReference type="ARBA" id="ARBA00022801"/>
    </source>
</evidence>
<evidence type="ECO:0000313" key="14">
    <source>
        <dbReference type="Proteomes" id="UP000178912"/>
    </source>
</evidence>
<dbReference type="EMBL" id="FJUX01000018">
    <property type="protein sequence ID" value="CZS94356.1"/>
    <property type="molecule type" value="Genomic_DNA"/>
</dbReference>
<dbReference type="SUPFAM" id="SSF53187">
    <property type="entry name" value="Zn-dependent exopeptidases"/>
    <property type="match status" value="1"/>
</dbReference>
<evidence type="ECO:0000313" key="13">
    <source>
        <dbReference type="EMBL" id="CZS94356.1"/>
    </source>
</evidence>
<dbReference type="PANTHER" id="PTHR12147">
    <property type="entry name" value="METALLOPEPTIDASE M28 FAMILY MEMBER"/>
    <property type="match status" value="1"/>
</dbReference>
<evidence type="ECO:0000256" key="4">
    <source>
        <dbReference type="ARBA" id="ARBA00022670"/>
    </source>
</evidence>
<dbReference type="InterPro" id="IPR007484">
    <property type="entry name" value="Peptidase_M28"/>
</dbReference>
<protein>
    <recommendedName>
        <fullName evidence="11">Peptide hydrolase</fullName>
        <ecNumber evidence="11">3.4.-.-</ecNumber>
    </recommendedName>
</protein>
<name>A0A1E1K8E2_9HELO</name>
<dbReference type="EC" id="3.4.-.-" evidence="11"/>
<evidence type="ECO:0000256" key="3">
    <source>
        <dbReference type="ARBA" id="ARBA00022438"/>
    </source>
</evidence>
<dbReference type="GO" id="GO:0006508">
    <property type="term" value="P:proteolysis"/>
    <property type="evidence" value="ECO:0007669"/>
    <property type="project" value="UniProtKB-KW"/>
</dbReference>
<evidence type="ECO:0000256" key="6">
    <source>
        <dbReference type="ARBA" id="ARBA00022729"/>
    </source>
</evidence>
<evidence type="ECO:0000256" key="11">
    <source>
        <dbReference type="RuleBase" id="RU361240"/>
    </source>
</evidence>
<keyword evidence="8 11" id="KW-0862">Zinc</keyword>
<comment type="subunit">
    <text evidence="2">Monomer.</text>
</comment>
<evidence type="ECO:0000256" key="9">
    <source>
        <dbReference type="ARBA" id="ARBA00023157"/>
    </source>
</evidence>
<keyword evidence="14" id="KW-1185">Reference proteome</keyword>
<organism evidence="13 14">
    <name type="scientific">Rhynchosporium agropyri</name>
    <dbReference type="NCBI Taxonomy" id="914238"/>
    <lineage>
        <taxon>Eukaryota</taxon>
        <taxon>Fungi</taxon>
        <taxon>Dikarya</taxon>
        <taxon>Ascomycota</taxon>
        <taxon>Pezizomycotina</taxon>
        <taxon>Leotiomycetes</taxon>
        <taxon>Helotiales</taxon>
        <taxon>Ploettnerulaceae</taxon>
        <taxon>Rhynchosporium</taxon>
    </lineage>
</organism>
<dbReference type="AlphaFoldDB" id="A0A1E1K8E2"/>
<comment type="cofactor">
    <cofactor evidence="1">
        <name>Zn(2+)</name>
        <dbReference type="ChEBI" id="CHEBI:29105"/>
    </cofactor>
</comment>
<dbReference type="Gene3D" id="3.40.630.10">
    <property type="entry name" value="Zn peptidases"/>
    <property type="match status" value="1"/>
</dbReference>
<proteinExistence type="inferred from homology"/>